<reference evidence="1 2" key="1">
    <citation type="journal article" date="2020" name="BMC Genomics">
        <title>Intraspecific diversification of the crop wild relative Brassica cretica Lam. using demographic model selection.</title>
        <authorList>
            <person name="Kioukis A."/>
            <person name="Michalopoulou V.A."/>
            <person name="Briers L."/>
            <person name="Pirintsos S."/>
            <person name="Studholme D.J."/>
            <person name="Pavlidis P."/>
            <person name="Sarris P.F."/>
        </authorList>
    </citation>
    <scope>NUCLEOTIDE SEQUENCE [LARGE SCALE GENOMIC DNA]</scope>
    <source>
        <strain evidence="2">cv. PFS-1207/04</strain>
    </source>
</reference>
<name>A0ABQ7AST3_BRACR</name>
<evidence type="ECO:0000313" key="2">
    <source>
        <dbReference type="Proteomes" id="UP000266723"/>
    </source>
</evidence>
<gene>
    <name evidence="1" type="ORF">DY000_02059082</name>
</gene>
<organism evidence="1 2">
    <name type="scientific">Brassica cretica</name>
    <name type="common">Mustard</name>
    <dbReference type="NCBI Taxonomy" id="69181"/>
    <lineage>
        <taxon>Eukaryota</taxon>
        <taxon>Viridiplantae</taxon>
        <taxon>Streptophyta</taxon>
        <taxon>Embryophyta</taxon>
        <taxon>Tracheophyta</taxon>
        <taxon>Spermatophyta</taxon>
        <taxon>Magnoliopsida</taxon>
        <taxon>eudicotyledons</taxon>
        <taxon>Gunneridae</taxon>
        <taxon>Pentapetalae</taxon>
        <taxon>rosids</taxon>
        <taxon>malvids</taxon>
        <taxon>Brassicales</taxon>
        <taxon>Brassicaceae</taxon>
        <taxon>Brassiceae</taxon>
        <taxon>Brassica</taxon>
    </lineage>
</organism>
<evidence type="ECO:0000313" key="1">
    <source>
        <dbReference type="EMBL" id="KAF3517172.1"/>
    </source>
</evidence>
<accession>A0ABQ7AST3</accession>
<protein>
    <submittedName>
        <fullName evidence="1">Uncharacterized protein</fullName>
    </submittedName>
</protein>
<sequence>MALYNLLRPTFGITTVMNTAAPTRGLYKYDIGRLQERDGHRYHPSSVSDPITVSFGLRLARRQGFIYRRRRRYTLRATVGQHCLFHYLRVKVYREMFQIALILA</sequence>
<dbReference type="EMBL" id="QGKV02001556">
    <property type="protein sequence ID" value="KAF3517172.1"/>
    <property type="molecule type" value="Genomic_DNA"/>
</dbReference>
<dbReference type="Proteomes" id="UP000266723">
    <property type="component" value="Unassembled WGS sequence"/>
</dbReference>
<proteinExistence type="predicted"/>
<keyword evidence="2" id="KW-1185">Reference proteome</keyword>
<comment type="caution">
    <text evidence="1">The sequence shown here is derived from an EMBL/GenBank/DDBJ whole genome shotgun (WGS) entry which is preliminary data.</text>
</comment>